<comment type="caution">
    <text evidence="11">The sequence shown here is derived from an EMBL/GenBank/DDBJ whole genome shotgun (WGS) entry which is preliminary data.</text>
</comment>
<gene>
    <name evidence="11" type="ORF">EZV62_023768</name>
</gene>
<evidence type="ECO:0000256" key="9">
    <source>
        <dbReference type="ARBA" id="ARBA00023170"/>
    </source>
</evidence>
<keyword evidence="4" id="KW-0812">Transmembrane</keyword>
<comment type="similarity">
    <text evidence="2">Belongs to the RLP family.</text>
</comment>
<keyword evidence="7" id="KW-1133">Transmembrane helix</keyword>
<dbReference type="InterPro" id="IPR003591">
    <property type="entry name" value="Leu-rich_rpt_typical-subtyp"/>
</dbReference>
<dbReference type="Proteomes" id="UP000323000">
    <property type="component" value="Chromosome 11"/>
</dbReference>
<evidence type="ECO:0000256" key="2">
    <source>
        <dbReference type="ARBA" id="ARBA00009592"/>
    </source>
</evidence>
<dbReference type="PRINTS" id="PR00019">
    <property type="entry name" value="LEURICHRPT"/>
</dbReference>
<keyword evidence="3" id="KW-0433">Leucine-rich repeat</keyword>
<sequence>MSSLLYLDLTGNGINGIPKSFGNLCGLKTLFLDSNNLTGQLPELFLNLSGCTKNTLQVLRLNNNMLSGPLPDFTLFSSLREVYLYENRLNGSFPNSFAQHSDLATLDLSRNQLVGSFPDGFSAILTSIVSLDVSGNRLNGSLPESFGQLSTLWDLDVSSKILEALTGFLHFNSKPLDWEPVNRGLISQNGFKLNFSGYPGIDLNYNNLEGPIPPVPANMTSLLL</sequence>
<comment type="subcellular location">
    <subcellularLocation>
        <location evidence="1">Membrane</location>
        <topology evidence="1">Single-pass type I membrane protein</topology>
    </subcellularLocation>
</comment>
<evidence type="ECO:0000313" key="12">
    <source>
        <dbReference type="Proteomes" id="UP000323000"/>
    </source>
</evidence>
<proteinExistence type="inferred from homology"/>
<evidence type="ECO:0000256" key="4">
    <source>
        <dbReference type="ARBA" id="ARBA00022692"/>
    </source>
</evidence>
<dbReference type="OrthoDB" id="8731593at2759"/>
<dbReference type="AlphaFoldDB" id="A0A5C7H2K0"/>
<keyword evidence="6" id="KW-0677">Repeat</keyword>
<evidence type="ECO:0000313" key="11">
    <source>
        <dbReference type="EMBL" id="TXG51244.1"/>
    </source>
</evidence>
<dbReference type="Pfam" id="PF00560">
    <property type="entry name" value="LRR_1"/>
    <property type="match status" value="6"/>
</dbReference>
<evidence type="ECO:0000256" key="5">
    <source>
        <dbReference type="ARBA" id="ARBA00022729"/>
    </source>
</evidence>
<name>A0A5C7H2K0_9ROSI</name>
<keyword evidence="8" id="KW-0472">Membrane</keyword>
<keyword evidence="9" id="KW-0675">Receptor</keyword>
<dbReference type="EMBL" id="VAHF01000011">
    <property type="protein sequence ID" value="TXG51244.1"/>
    <property type="molecule type" value="Genomic_DNA"/>
</dbReference>
<protein>
    <recommendedName>
        <fullName evidence="13">Leucine-rich repeat-containing N-terminal plant-type domain-containing protein</fullName>
    </recommendedName>
</protein>
<dbReference type="Gene3D" id="3.80.10.10">
    <property type="entry name" value="Ribonuclease Inhibitor"/>
    <property type="match status" value="1"/>
</dbReference>
<reference evidence="12" key="1">
    <citation type="journal article" date="2019" name="Gigascience">
        <title>De novo genome assembly of the endangered Acer yangbiense, a plant species with extremely small populations endemic to Yunnan Province, China.</title>
        <authorList>
            <person name="Yang J."/>
            <person name="Wariss H.M."/>
            <person name="Tao L."/>
            <person name="Zhang R."/>
            <person name="Yun Q."/>
            <person name="Hollingsworth P."/>
            <person name="Dao Z."/>
            <person name="Luo G."/>
            <person name="Guo H."/>
            <person name="Ma Y."/>
            <person name="Sun W."/>
        </authorList>
    </citation>
    <scope>NUCLEOTIDE SEQUENCE [LARGE SCALE GENOMIC DNA]</scope>
    <source>
        <strain evidence="12">cv. Malutang</strain>
    </source>
</reference>
<dbReference type="PANTHER" id="PTHR27000">
    <property type="entry name" value="LEUCINE-RICH REPEAT RECEPTOR-LIKE PROTEIN KINASE FAMILY PROTEIN-RELATED"/>
    <property type="match status" value="1"/>
</dbReference>
<evidence type="ECO:0000256" key="7">
    <source>
        <dbReference type="ARBA" id="ARBA00022989"/>
    </source>
</evidence>
<dbReference type="SUPFAM" id="SSF52058">
    <property type="entry name" value="L domain-like"/>
    <property type="match status" value="1"/>
</dbReference>
<dbReference type="GO" id="GO:0016020">
    <property type="term" value="C:membrane"/>
    <property type="evidence" value="ECO:0007669"/>
    <property type="project" value="UniProtKB-SubCell"/>
</dbReference>
<dbReference type="SMART" id="SM00369">
    <property type="entry name" value="LRR_TYP"/>
    <property type="match status" value="4"/>
</dbReference>
<accession>A0A5C7H2K0</accession>
<evidence type="ECO:0000256" key="8">
    <source>
        <dbReference type="ARBA" id="ARBA00023136"/>
    </source>
</evidence>
<evidence type="ECO:0000256" key="6">
    <source>
        <dbReference type="ARBA" id="ARBA00022737"/>
    </source>
</evidence>
<keyword evidence="5" id="KW-0732">Signal</keyword>
<evidence type="ECO:0000256" key="1">
    <source>
        <dbReference type="ARBA" id="ARBA00004479"/>
    </source>
</evidence>
<dbReference type="InterPro" id="IPR032675">
    <property type="entry name" value="LRR_dom_sf"/>
</dbReference>
<dbReference type="FunFam" id="3.80.10.10:FF:000041">
    <property type="entry name" value="LRR receptor-like serine/threonine-protein kinase ERECTA"/>
    <property type="match status" value="1"/>
</dbReference>
<keyword evidence="10" id="KW-0325">Glycoprotein</keyword>
<dbReference type="InterPro" id="IPR001611">
    <property type="entry name" value="Leu-rich_rpt"/>
</dbReference>
<evidence type="ECO:0000256" key="3">
    <source>
        <dbReference type="ARBA" id="ARBA00022614"/>
    </source>
</evidence>
<keyword evidence="12" id="KW-1185">Reference proteome</keyword>
<organism evidence="11 12">
    <name type="scientific">Acer yangbiense</name>
    <dbReference type="NCBI Taxonomy" id="1000413"/>
    <lineage>
        <taxon>Eukaryota</taxon>
        <taxon>Viridiplantae</taxon>
        <taxon>Streptophyta</taxon>
        <taxon>Embryophyta</taxon>
        <taxon>Tracheophyta</taxon>
        <taxon>Spermatophyta</taxon>
        <taxon>Magnoliopsida</taxon>
        <taxon>eudicotyledons</taxon>
        <taxon>Gunneridae</taxon>
        <taxon>Pentapetalae</taxon>
        <taxon>rosids</taxon>
        <taxon>malvids</taxon>
        <taxon>Sapindales</taxon>
        <taxon>Sapindaceae</taxon>
        <taxon>Hippocastanoideae</taxon>
        <taxon>Acereae</taxon>
        <taxon>Acer</taxon>
    </lineage>
</organism>
<dbReference type="PANTHER" id="PTHR27000:SF642">
    <property type="entry name" value="INACTIVE LEUCINE-RICH REPEAT RECEPTOR KINASE XIAO-RELATED"/>
    <property type="match status" value="1"/>
</dbReference>
<evidence type="ECO:0008006" key="13">
    <source>
        <dbReference type="Google" id="ProtNLM"/>
    </source>
</evidence>
<evidence type="ECO:0000256" key="10">
    <source>
        <dbReference type="ARBA" id="ARBA00023180"/>
    </source>
</evidence>